<organism evidence="6 7">
    <name type="scientific">Vibrio penaeicida</name>
    <dbReference type="NCBI Taxonomy" id="104609"/>
    <lineage>
        <taxon>Bacteria</taxon>
        <taxon>Pseudomonadati</taxon>
        <taxon>Pseudomonadota</taxon>
        <taxon>Gammaproteobacteria</taxon>
        <taxon>Vibrionales</taxon>
        <taxon>Vibrionaceae</taxon>
        <taxon>Vibrio</taxon>
    </lineage>
</organism>
<comment type="subcellular location">
    <subcellularLocation>
        <location evidence="1">Membrane</location>
    </subcellularLocation>
</comment>
<name>A0AAV5P1F2_9VIBR</name>
<dbReference type="Proteomes" id="UP001156690">
    <property type="component" value="Unassembled WGS sequence"/>
</dbReference>
<dbReference type="Gene3D" id="1.20.120.550">
    <property type="entry name" value="Membrane associated eicosanoid/glutathione metabolism-like domain"/>
    <property type="match status" value="1"/>
</dbReference>
<dbReference type="InterPro" id="IPR001129">
    <property type="entry name" value="Membr-assoc_MAPEG"/>
</dbReference>
<dbReference type="InterPro" id="IPR023352">
    <property type="entry name" value="MAPEG-like_dom_sf"/>
</dbReference>
<feature type="transmembrane region" description="Helical" evidence="5">
    <location>
        <begin position="121"/>
        <end position="139"/>
    </location>
</feature>
<feature type="transmembrane region" description="Helical" evidence="5">
    <location>
        <begin position="12"/>
        <end position="33"/>
    </location>
</feature>
<dbReference type="PANTHER" id="PTHR35371">
    <property type="entry name" value="INNER MEMBRANE PROTEIN"/>
    <property type="match status" value="1"/>
</dbReference>
<keyword evidence="7" id="KW-1185">Reference proteome</keyword>
<reference evidence="7" key="1">
    <citation type="journal article" date="2019" name="Int. J. Syst. Evol. Microbiol.">
        <title>The Global Catalogue of Microorganisms (GCM) 10K type strain sequencing project: providing services to taxonomists for standard genome sequencing and annotation.</title>
        <authorList>
            <consortium name="The Broad Institute Genomics Platform"/>
            <consortium name="The Broad Institute Genome Sequencing Center for Infectious Disease"/>
            <person name="Wu L."/>
            <person name="Ma J."/>
        </authorList>
    </citation>
    <scope>NUCLEOTIDE SEQUENCE [LARGE SCALE GENOMIC DNA]</scope>
    <source>
        <strain evidence="7">NBRC 15640</strain>
    </source>
</reference>
<protein>
    <recommendedName>
        <fullName evidence="8">MAPEG family protein</fullName>
    </recommendedName>
</protein>
<dbReference type="GO" id="GO:0016020">
    <property type="term" value="C:membrane"/>
    <property type="evidence" value="ECO:0007669"/>
    <property type="project" value="UniProtKB-SubCell"/>
</dbReference>
<gene>
    <name evidence="6" type="ORF">GCM10007932_56570</name>
</gene>
<dbReference type="Pfam" id="PF01124">
    <property type="entry name" value="MAPEG"/>
    <property type="match status" value="1"/>
</dbReference>
<proteinExistence type="predicted"/>
<dbReference type="SUPFAM" id="SSF161084">
    <property type="entry name" value="MAPEG domain-like"/>
    <property type="match status" value="1"/>
</dbReference>
<evidence type="ECO:0000256" key="3">
    <source>
        <dbReference type="ARBA" id="ARBA00022989"/>
    </source>
</evidence>
<evidence type="ECO:0008006" key="8">
    <source>
        <dbReference type="Google" id="ProtNLM"/>
    </source>
</evidence>
<evidence type="ECO:0000256" key="4">
    <source>
        <dbReference type="ARBA" id="ARBA00023136"/>
    </source>
</evidence>
<keyword evidence="3 5" id="KW-1133">Transmembrane helix</keyword>
<feature type="transmembrane region" description="Helical" evidence="5">
    <location>
        <begin position="66"/>
        <end position="85"/>
    </location>
</feature>
<dbReference type="AlphaFoldDB" id="A0AAV5P1F2"/>
<keyword evidence="4 5" id="KW-0472">Membrane</keyword>
<evidence type="ECO:0000313" key="6">
    <source>
        <dbReference type="EMBL" id="GLQ76294.1"/>
    </source>
</evidence>
<feature type="transmembrane region" description="Helical" evidence="5">
    <location>
        <begin position="91"/>
        <end position="109"/>
    </location>
</feature>
<dbReference type="EMBL" id="BSNX01000075">
    <property type="protein sequence ID" value="GLQ76294.1"/>
    <property type="molecule type" value="Genomic_DNA"/>
</dbReference>
<keyword evidence="2 5" id="KW-0812">Transmembrane</keyword>
<accession>A0AAV5P1F2</accession>
<evidence type="ECO:0000313" key="7">
    <source>
        <dbReference type="Proteomes" id="UP001156690"/>
    </source>
</evidence>
<dbReference type="PANTHER" id="PTHR35371:SF1">
    <property type="entry name" value="BLR7753 PROTEIN"/>
    <property type="match status" value="1"/>
</dbReference>
<evidence type="ECO:0000256" key="1">
    <source>
        <dbReference type="ARBA" id="ARBA00004370"/>
    </source>
</evidence>
<dbReference type="RefSeq" id="WP_126608455.1">
    <property type="nucleotide sequence ID" value="NZ_AP025145.1"/>
</dbReference>
<sequence>MFAELFSQYSFTLWGLWLILFTVLVQAIVASVAHRKQSHYVPGIVDSQLSHESFVFRSHRTHQNSLDNVAVFVLPAILGIFAGMSSTTLAVFVWIYAIARLIHMVLYYVIATERNPSPRSYFYMIGFIANLGLFIALGLNGF</sequence>
<evidence type="ECO:0000256" key="2">
    <source>
        <dbReference type="ARBA" id="ARBA00022692"/>
    </source>
</evidence>
<evidence type="ECO:0000256" key="5">
    <source>
        <dbReference type="SAM" id="Phobius"/>
    </source>
</evidence>
<comment type="caution">
    <text evidence="6">The sequence shown here is derived from an EMBL/GenBank/DDBJ whole genome shotgun (WGS) entry which is preliminary data.</text>
</comment>